<dbReference type="AlphaFoldDB" id="A0A8K0K3Z7"/>
<dbReference type="Proteomes" id="UP000792457">
    <property type="component" value="Unassembled WGS sequence"/>
</dbReference>
<sequence>MKFVQFAVPTENDKIGPKRLGALLAGDSGEDFVVDISGVDSSIPNDMVSFLNAGSEKIKKAKRVVAEGRSVLELSKVKLLPPVTQPDKVVCVGLNYRDHCEEQKVPLPSEPMFFSKWSSCITGPYDDIPFPSITKNLDWEVEVALVIGRKARGIRPTSAMDYVFGMCAAQDITARDWQGKGPRSCNGGQWLIAKATDSSCPLGPALVQLSSIPDAKSMVLRCSVNGELKQDGNTHNMIHSFEEIVAFLSQ</sequence>
<dbReference type="OrthoDB" id="411064at2759"/>
<keyword evidence="2" id="KW-0479">Metal-binding</keyword>
<dbReference type="GO" id="GO:0003824">
    <property type="term" value="F:catalytic activity"/>
    <property type="evidence" value="ECO:0007669"/>
    <property type="project" value="InterPro"/>
</dbReference>
<comment type="similarity">
    <text evidence="1">Belongs to the FAH family.</text>
</comment>
<evidence type="ECO:0000256" key="2">
    <source>
        <dbReference type="ARBA" id="ARBA00022723"/>
    </source>
</evidence>
<dbReference type="InterPro" id="IPR036663">
    <property type="entry name" value="Fumarylacetoacetase_C_sf"/>
</dbReference>
<accession>A0A8K0K3Z7</accession>
<gene>
    <name evidence="4" type="ORF">J437_LFUL007192</name>
</gene>
<proteinExistence type="inferred from homology"/>
<dbReference type="Pfam" id="PF01557">
    <property type="entry name" value="FAA_hydrolase"/>
    <property type="match status" value="1"/>
</dbReference>
<comment type="caution">
    <text evidence="4">The sequence shown here is derived from an EMBL/GenBank/DDBJ whole genome shotgun (WGS) entry which is preliminary data.</text>
</comment>
<evidence type="ECO:0000313" key="5">
    <source>
        <dbReference type="Proteomes" id="UP000792457"/>
    </source>
</evidence>
<dbReference type="InterPro" id="IPR011234">
    <property type="entry name" value="Fumarylacetoacetase-like_C"/>
</dbReference>
<dbReference type="EMBL" id="KZ308346">
    <property type="protein sequence ID" value="KAG8227882.1"/>
    <property type="molecule type" value="Genomic_DNA"/>
</dbReference>
<evidence type="ECO:0000313" key="4">
    <source>
        <dbReference type="EMBL" id="KAG8227882.1"/>
    </source>
</evidence>
<dbReference type="Gene3D" id="3.90.850.10">
    <property type="entry name" value="Fumarylacetoacetase-like, C-terminal domain"/>
    <property type="match status" value="1"/>
</dbReference>
<dbReference type="PANTHER" id="PTHR42796:SF4">
    <property type="entry name" value="FUMARYLACETOACETATE HYDROLASE DOMAIN-CONTAINING PROTEIN 2A"/>
    <property type="match status" value="1"/>
</dbReference>
<organism evidence="4 5">
    <name type="scientific">Ladona fulva</name>
    <name type="common">Scarce chaser dragonfly</name>
    <name type="synonym">Libellula fulva</name>
    <dbReference type="NCBI Taxonomy" id="123851"/>
    <lineage>
        <taxon>Eukaryota</taxon>
        <taxon>Metazoa</taxon>
        <taxon>Ecdysozoa</taxon>
        <taxon>Arthropoda</taxon>
        <taxon>Hexapoda</taxon>
        <taxon>Insecta</taxon>
        <taxon>Pterygota</taxon>
        <taxon>Palaeoptera</taxon>
        <taxon>Odonata</taxon>
        <taxon>Epiprocta</taxon>
        <taxon>Anisoptera</taxon>
        <taxon>Libelluloidea</taxon>
        <taxon>Libellulidae</taxon>
        <taxon>Ladona</taxon>
    </lineage>
</organism>
<protein>
    <recommendedName>
        <fullName evidence="3">Fumarylacetoacetase-like C-terminal domain-containing protein</fullName>
    </recommendedName>
</protein>
<dbReference type="InterPro" id="IPR051121">
    <property type="entry name" value="FAH"/>
</dbReference>
<evidence type="ECO:0000256" key="1">
    <source>
        <dbReference type="ARBA" id="ARBA00010211"/>
    </source>
</evidence>
<dbReference type="SUPFAM" id="SSF56529">
    <property type="entry name" value="FAH"/>
    <property type="match status" value="1"/>
</dbReference>
<reference evidence="4" key="2">
    <citation type="submission" date="2017-10" db="EMBL/GenBank/DDBJ databases">
        <title>Ladona fulva Genome sequencing and assembly.</title>
        <authorList>
            <person name="Murali S."/>
            <person name="Richards S."/>
            <person name="Bandaranaike D."/>
            <person name="Bellair M."/>
            <person name="Blankenburg K."/>
            <person name="Chao H."/>
            <person name="Dinh H."/>
            <person name="Doddapaneni H."/>
            <person name="Dugan-Rocha S."/>
            <person name="Elkadiri S."/>
            <person name="Gnanaolivu R."/>
            <person name="Hernandez B."/>
            <person name="Skinner E."/>
            <person name="Javaid M."/>
            <person name="Lee S."/>
            <person name="Li M."/>
            <person name="Ming W."/>
            <person name="Munidasa M."/>
            <person name="Muniz J."/>
            <person name="Nguyen L."/>
            <person name="Hughes D."/>
            <person name="Osuji N."/>
            <person name="Pu L.-L."/>
            <person name="Puazo M."/>
            <person name="Qu C."/>
            <person name="Quiroz J."/>
            <person name="Raj R."/>
            <person name="Weissenberger G."/>
            <person name="Xin Y."/>
            <person name="Zou X."/>
            <person name="Han Y."/>
            <person name="Worley K."/>
            <person name="Muzny D."/>
            <person name="Gibbs R."/>
        </authorList>
    </citation>
    <scope>NUCLEOTIDE SEQUENCE</scope>
    <source>
        <strain evidence="4">Sampled in the wild</strain>
    </source>
</reference>
<reference evidence="4" key="1">
    <citation type="submission" date="2013-04" db="EMBL/GenBank/DDBJ databases">
        <authorList>
            <person name="Qu J."/>
            <person name="Murali S.C."/>
            <person name="Bandaranaike D."/>
            <person name="Bellair M."/>
            <person name="Blankenburg K."/>
            <person name="Chao H."/>
            <person name="Dinh H."/>
            <person name="Doddapaneni H."/>
            <person name="Downs B."/>
            <person name="Dugan-Rocha S."/>
            <person name="Elkadiri S."/>
            <person name="Gnanaolivu R.D."/>
            <person name="Hernandez B."/>
            <person name="Javaid M."/>
            <person name="Jayaseelan J.C."/>
            <person name="Lee S."/>
            <person name="Li M."/>
            <person name="Ming W."/>
            <person name="Munidasa M."/>
            <person name="Muniz J."/>
            <person name="Nguyen L."/>
            <person name="Ongeri F."/>
            <person name="Osuji N."/>
            <person name="Pu L.-L."/>
            <person name="Puazo M."/>
            <person name="Qu C."/>
            <person name="Quiroz J."/>
            <person name="Raj R."/>
            <person name="Weissenberger G."/>
            <person name="Xin Y."/>
            <person name="Zou X."/>
            <person name="Han Y."/>
            <person name="Richards S."/>
            <person name="Worley K."/>
            <person name="Muzny D."/>
            <person name="Gibbs R."/>
        </authorList>
    </citation>
    <scope>NUCLEOTIDE SEQUENCE</scope>
    <source>
        <strain evidence="4">Sampled in the wild</strain>
    </source>
</reference>
<dbReference type="GO" id="GO:0046872">
    <property type="term" value="F:metal ion binding"/>
    <property type="evidence" value="ECO:0007669"/>
    <property type="project" value="UniProtKB-KW"/>
</dbReference>
<keyword evidence="5" id="KW-1185">Reference proteome</keyword>
<dbReference type="PANTHER" id="PTHR42796">
    <property type="entry name" value="FUMARYLACETOACETATE HYDROLASE DOMAIN-CONTAINING PROTEIN 2A-RELATED"/>
    <property type="match status" value="1"/>
</dbReference>
<name>A0A8K0K3Z7_LADFU</name>
<dbReference type="GO" id="GO:0044281">
    <property type="term" value="P:small molecule metabolic process"/>
    <property type="evidence" value="ECO:0007669"/>
    <property type="project" value="UniProtKB-ARBA"/>
</dbReference>
<feature type="domain" description="Fumarylacetoacetase-like C-terminal" evidence="3">
    <location>
        <begin position="88"/>
        <end position="250"/>
    </location>
</feature>
<evidence type="ECO:0000259" key="3">
    <source>
        <dbReference type="Pfam" id="PF01557"/>
    </source>
</evidence>